<feature type="binding site" evidence="7">
    <location>
        <position position="259"/>
    </location>
    <ligand>
        <name>Mn(2+)</name>
        <dbReference type="ChEBI" id="CHEBI:29035"/>
        <label>2</label>
    </ligand>
</feature>
<organism evidence="9 10">
    <name type="scientific">Candidatus Gottesmanbacteria bacterium GW2011_GWA1_43_11</name>
    <dbReference type="NCBI Taxonomy" id="1618436"/>
    <lineage>
        <taxon>Bacteria</taxon>
        <taxon>Candidatus Gottesmaniibacteriota</taxon>
    </lineage>
</organism>
<dbReference type="HAMAP" id="MF_00181">
    <property type="entry name" value="Cytosol_peptidase_M17"/>
    <property type="match status" value="1"/>
</dbReference>
<accession>A0A0G1CHQ5</accession>
<dbReference type="Gene3D" id="3.40.220.10">
    <property type="entry name" value="Leucine Aminopeptidase, subunit E, domain 1"/>
    <property type="match status" value="1"/>
</dbReference>
<keyword evidence="6 7" id="KW-0378">Hydrolase</keyword>
<dbReference type="EC" id="3.4.11.10" evidence="7"/>
<dbReference type="GO" id="GO:0005737">
    <property type="term" value="C:cytoplasm"/>
    <property type="evidence" value="ECO:0007669"/>
    <property type="project" value="UniProtKB-SubCell"/>
</dbReference>
<feature type="binding site" evidence="7">
    <location>
        <position position="343"/>
    </location>
    <ligand>
        <name>Mn(2+)</name>
        <dbReference type="ChEBI" id="CHEBI:29035"/>
        <label>1</label>
    </ligand>
</feature>
<comment type="catalytic activity">
    <reaction evidence="1 7">
        <text>Release of an N-terminal amino acid, Xaa-|-Yaa-, in which Xaa is preferably Leu, but may be other amino acids including Pro although not Arg or Lys, and Yaa may be Pro. Amino acid amides and methyl esters are also readily hydrolyzed, but rates on arylamides are exceedingly low.</text>
        <dbReference type="EC" id="3.4.11.1"/>
    </reaction>
</comment>
<dbReference type="NCBIfam" id="NF002073">
    <property type="entry name" value="PRK00913.1-2"/>
    <property type="match status" value="1"/>
</dbReference>
<protein>
    <recommendedName>
        <fullName evidence="7">Probable cytosol aminopeptidase</fullName>
        <ecNumber evidence="7">3.4.11.1</ecNumber>
    </recommendedName>
    <alternativeName>
        <fullName evidence="7">Leucine aminopeptidase</fullName>
        <shortName evidence="7">LAP</shortName>
        <ecNumber evidence="7">3.4.11.10</ecNumber>
    </alternativeName>
    <alternativeName>
        <fullName evidence="7">Leucyl aminopeptidase</fullName>
    </alternativeName>
</protein>
<dbReference type="PATRIC" id="fig|1618436.3.peg.485"/>
<feature type="active site" evidence="7">
    <location>
        <position position="271"/>
    </location>
</feature>
<dbReference type="InterPro" id="IPR023042">
    <property type="entry name" value="Peptidase_M17_leu_NH2_pept"/>
</dbReference>
<dbReference type="EC" id="3.4.11.1" evidence="7"/>
<comment type="caution">
    <text evidence="9">The sequence shown here is derived from an EMBL/GenBank/DDBJ whole genome shotgun (WGS) entry which is preliminary data.</text>
</comment>
<dbReference type="PANTHER" id="PTHR11963">
    <property type="entry name" value="LEUCINE AMINOPEPTIDASE-RELATED"/>
    <property type="match status" value="1"/>
</dbReference>
<feature type="domain" description="Cytosol aminopeptidase" evidence="8">
    <location>
        <begin position="339"/>
        <end position="346"/>
    </location>
</feature>
<dbReference type="PRINTS" id="PR00481">
    <property type="entry name" value="LAMNOPPTDASE"/>
</dbReference>
<keyword evidence="5 7" id="KW-0645">Protease</keyword>
<dbReference type="InterPro" id="IPR000819">
    <property type="entry name" value="Peptidase_M17_C"/>
</dbReference>
<evidence type="ECO:0000256" key="1">
    <source>
        <dbReference type="ARBA" id="ARBA00000135"/>
    </source>
</evidence>
<dbReference type="GO" id="GO:0070006">
    <property type="term" value="F:metalloaminopeptidase activity"/>
    <property type="evidence" value="ECO:0007669"/>
    <property type="project" value="InterPro"/>
</dbReference>
<evidence type="ECO:0000256" key="7">
    <source>
        <dbReference type="HAMAP-Rule" id="MF_00181"/>
    </source>
</evidence>
<dbReference type="InterPro" id="IPR043472">
    <property type="entry name" value="Macro_dom-like"/>
</dbReference>
<evidence type="ECO:0000256" key="2">
    <source>
        <dbReference type="ARBA" id="ARBA00000967"/>
    </source>
</evidence>
<dbReference type="GO" id="GO:0030145">
    <property type="term" value="F:manganese ion binding"/>
    <property type="evidence" value="ECO:0007669"/>
    <property type="project" value="UniProtKB-UniRule"/>
</dbReference>
<dbReference type="NCBIfam" id="NF002083">
    <property type="entry name" value="PRK00913.3-5"/>
    <property type="match status" value="1"/>
</dbReference>
<dbReference type="PROSITE" id="PS00631">
    <property type="entry name" value="CYTOSOL_AP"/>
    <property type="match status" value="1"/>
</dbReference>
<feature type="binding site" evidence="7">
    <location>
        <position position="343"/>
    </location>
    <ligand>
        <name>Mn(2+)</name>
        <dbReference type="ChEBI" id="CHEBI:29035"/>
        <label>2</label>
    </ligand>
</feature>
<evidence type="ECO:0000256" key="5">
    <source>
        <dbReference type="ARBA" id="ARBA00022670"/>
    </source>
</evidence>
<keyword evidence="7" id="KW-0479">Metal-binding</keyword>
<dbReference type="NCBIfam" id="NF002074">
    <property type="entry name" value="PRK00913.1-4"/>
    <property type="match status" value="1"/>
</dbReference>
<evidence type="ECO:0000313" key="9">
    <source>
        <dbReference type="EMBL" id="KKS85335.1"/>
    </source>
</evidence>
<dbReference type="InterPro" id="IPR011356">
    <property type="entry name" value="Leucine_aapep/pepB"/>
</dbReference>
<evidence type="ECO:0000256" key="6">
    <source>
        <dbReference type="ARBA" id="ARBA00022801"/>
    </source>
</evidence>
<comment type="function">
    <text evidence="7">Presumably involved in the processing and regular turnover of intracellular proteins. Catalyzes the removal of unsubstituted N-terminal amino acids from various peptides.</text>
</comment>
<feature type="binding site" evidence="7">
    <location>
        <position position="264"/>
    </location>
    <ligand>
        <name>Mn(2+)</name>
        <dbReference type="ChEBI" id="CHEBI:29035"/>
        <label>2</label>
    </ligand>
</feature>
<keyword evidence="4 7" id="KW-0031">Aminopeptidase</keyword>
<dbReference type="SUPFAM" id="SSF52949">
    <property type="entry name" value="Macro domain-like"/>
    <property type="match status" value="1"/>
</dbReference>
<reference evidence="9 10" key="1">
    <citation type="journal article" date="2015" name="Nature">
        <title>rRNA introns, odd ribosomes, and small enigmatic genomes across a large radiation of phyla.</title>
        <authorList>
            <person name="Brown C.T."/>
            <person name="Hug L.A."/>
            <person name="Thomas B.C."/>
            <person name="Sharon I."/>
            <person name="Castelle C.J."/>
            <person name="Singh A."/>
            <person name="Wilkins M.J."/>
            <person name="Williams K.H."/>
            <person name="Banfield J.F."/>
        </authorList>
    </citation>
    <scope>NUCLEOTIDE SEQUENCE [LARGE SCALE GENOMIC DNA]</scope>
</reference>
<dbReference type="Gene3D" id="3.40.630.10">
    <property type="entry name" value="Zn peptidases"/>
    <property type="match status" value="1"/>
</dbReference>
<evidence type="ECO:0000256" key="4">
    <source>
        <dbReference type="ARBA" id="ARBA00022438"/>
    </source>
</evidence>
<dbReference type="CDD" id="cd00433">
    <property type="entry name" value="Peptidase_M17"/>
    <property type="match status" value="1"/>
</dbReference>
<dbReference type="EMBL" id="LCFB01000008">
    <property type="protein sequence ID" value="KKS85335.1"/>
    <property type="molecule type" value="Genomic_DNA"/>
</dbReference>
<evidence type="ECO:0000259" key="8">
    <source>
        <dbReference type="PROSITE" id="PS00631"/>
    </source>
</evidence>
<dbReference type="AlphaFoldDB" id="A0A0G1CHQ5"/>
<dbReference type="Pfam" id="PF00883">
    <property type="entry name" value="Peptidase_M17"/>
    <property type="match status" value="1"/>
</dbReference>
<comment type="cofactor">
    <cofactor evidence="7">
        <name>Mn(2+)</name>
        <dbReference type="ChEBI" id="CHEBI:29035"/>
    </cofactor>
    <text evidence="7">Binds 2 manganese ions per subunit.</text>
</comment>
<name>A0A0G1CHQ5_9BACT</name>
<comment type="catalytic activity">
    <reaction evidence="2 7">
        <text>Release of an N-terminal amino acid, preferentially leucine, but not glutamic or aspartic acids.</text>
        <dbReference type="EC" id="3.4.11.10"/>
    </reaction>
</comment>
<feature type="binding site" evidence="7">
    <location>
        <position position="341"/>
    </location>
    <ligand>
        <name>Mn(2+)</name>
        <dbReference type="ChEBI" id="CHEBI:29035"/>
        <label>1</label>
    </ligand>
</feature>
<proteinExistence type="inferred from homology"/>
<keyword evidence="7" id="KW-0963">Cytoplasm</keyword>
<feature type="binding site" evidence="7">
    <location>
        <position position="282"/>
    </location>
    <ligand>
        <name>Mn(2+)</name>
        <dbReference type="ChEBI" id="CHEBI:29035"/>
        <label>2</label>
    </ligand>
</feature>
<dbReference type="GO" id="GO:0006508">
    <property type="term" value="P:proteolysis"/>
    <property type="evidence" value="ECO:0007669"/>
    <property type="project" value="UniProtKB-KW"/>
</dbReference>
<dbReference type="InterPro" id="IPR008283">
    <property type="entry name" value="Peptidase_M17_N"/>
</dbReference>
<dbReference type="Proteomes" id="UP000034543">
    <property type="component" value="Unassembled WGS sequence"/>
</dbReference>
<dbReference type="STRING" id="1618436.UV59_C0008G0028"/>
<feature type="active site" evidence="7">
    <location>
        <position position="345"/>
    </location>
</feature>
<feature type="binding site" evidence="7">
    <location>
        <position position="264"/>
    </location>
    <ligand>
        <name>Mn(2+)</name>
        <dbReference type="ChEBI" id="CHEBI:29035"/>
        <label>1</label>
    </ligand>
</feature>
<dbReference type="Pfam" id="PF02789">
    <property type="entry name" value="Peptidase_M17_N"/>
    <property type="match status" value="1"/>
</dbReference>
<keyword evidence="7" id="KW-0464">Manganese</keyword>
<sequence length="490" mass="53298">MLLKAKPTTWQKVDSDTVVFFVSETAWKKELGELDRAFFSQVILHAEAQGFTGGLGKFFSYPMVDKTRVRRVLLAGTGKSADLNIYRIRKVAALLVKQVRGLGSVNLALSLTSEPVSMLKTAELVVGMTEGLFLGSYRFQKYQAHRKDEKLVEVWLLVSAARLEVAAQAIEQGKLFSQATNYARDLINEPPSLTTPTYLANEAKKLAKKGIEVEILDKKQIEKLGMHSYLSVSRGSEEAPKFIKLIYKAGRQRVVIAGKAITFDTGGLSLKDSKNMETMKLDMAGAAAVLGIFSVLAALKPNVTVVGLIAATENMPGSKATKPGDIVKALNGKTIEVLNTDAEGRLTLADVLSYAVTLKPEAIIDLATLTGACMVALGEEIAGMWSNNSQLTANLQKNAEAAGEKVWPMPLEEEYRDLVKSDVADLRNIAKNRYGGAVTAALFLEEFVAKIAWAHLDIAGPAFEEKETPVNPKGGVGFGVRMLLNWLKSF</sequence>
<evidence type="ECO:0000256" key="3">
    <source>
        <dbReference type="ARBA" id="ARBA00009528"/>
    </source>
</evidence>
<evidence type="ECO:0000313" key="10">
    <source>
        <dbReference type="Proteomes" id="UP000034543"/>
    </source>
</evidence>
<dbReference type="PANTHER" id="PTHR11963:SF23">
    <property type="entry name" value="CYTOSOL AMINOPEPTIDASE"/>
    <property type="match status" value="1"/>
</dbReference>
<comment type="similarity">
    <text evidence="3 7">Belongs to the peptidase M17 family.</text>
</comment>
<gene>
    <name evidence="7" type="primary">pepA</name>
    <name evidence="9" type="ORF">UV59_C0008G0028</name>
</gene>
<comment type="subcellular location">
    <subcellularLocation>
        <location evidence="7">Cytoplasm</location>
    </subcellularLocation>
</comment>
<dbReference type="SUPFAM" id="SSF53187">
    <property type="entry name" value="Zn-dependent exopeptidases"/>
    <property type="match status" value="1"/>
</dbReference>